<accession>A0A7G1KGR5</accession>
<feature type="region of interest" description="Disordered" evidence="1">
    <location>
        <begin position="1"/>
        <end position="26"/>
    </location>
</feature>
<dbReference type="AlphaFoldDB" id="A0A7G1KGR5"/>
<dbReference type="EMBL" id="AP023396">
    <property type="protein sequence ID" value="BCK53756.1"/>
    <property type="molecule type" value="Genomic_DNA"/>
</dbReference>
<keyword evidence="3" id="KW-1185">Reference proteome</keyword>
<evidence type="ECO:0000256" key="1">
    <source>
        <dbReference type="SAM" id="MobiDB-lite"/>
    </source>
</evidence>
<dbReference type="KEGG" id="nwl:NWFMUON74_15280"/>
<evidence type="ECO:0000313" key="3">
    <source>
        <dbReference type="Proteomes" id="UP000516173"/>
    </source>
</evidence>
<protein>
    <submittedName>
        <fullName evidence="2">Uncharacterized protein</fullName>
    </submittedName>
</protein>
<reference evidence="2 3" key="1">
    <citation type="submission" date="2020-08" db="EMBL/GenBank/DDBJ databases">
        <title>Genome Sequencing of Nocardia wallacei strain FMUON74 and assembly.</title>
        <authorList>
            <person name="Toyokawa M."/>
            <person name="Uesaka K."/>
        </authorList>
    </citation>
    <scope>NUCLEOTIDE SEQUENCE [LARGE SCALE GENOMIC DNA]</scope>
    <source>
        <strain evidence="2 3">FMUON74</strain>
    </source>
</reference>
<evidence type="ECO:0000313" key="2">
    <source>
        <dbReference type="EMBL" id="BCK53756.1"/>
    </source>
</evidence>
<proteinExistence type="predicted"/>
<gene>
    <name evidence="2" type="ORF">NWFMUON74_15280</name>
</gene>
<organism evidence="2 3">
    <name type="scientific">Nocardia wallacei</name>
    <dbReference type="NCBI Taxonomy" id="480035"/>
    <lineage>
        <taxon>Bacteria</taxon>
        <taxon>Bacillati</taxon>
        <taxon>Actinomycetota</taxon>
        <taxon>Actinomycetes</taxon>
        <taxon>Mycobacteriales</taxon>
        <taxon>Nocardiaceae</taxon>
        <taxon>Nocardia</taxon>
    </lineage>
</organism>
<dbReference type="Proteomes" id="UP000516173">
    <property type="component" value="Chromosome"/>
</dbReference>
<name>A0A7G1KGR5_9NOCA</name>
<dbReference type="RefSeq" id="WP_187687237.1">
    <property type="nucleotide sequence ID" value="NZ_AP023396.1"/>
</dbReference>
<feature type="region of interest" description="Disordered" evidence="1">
    <location>
        <begin position="163"/>
        <end position="186"/>
    </location>
</feature>
<dbReference type="GeneID" id="80346119"/>
<feature type="compositionally biased region" description="Basic and acidic residues" evidence="1">
    <location>
        <begin position="10"/>
        <end position="26"/>
    </location>
</feature>
<sequence length="186" mass="19543">MRDGGYSSITDKRAAEGKHMDSGEYDQARRTAVGLVRPDIAGPETARQAVMVRRHAVESGYACLYTVRPPADHPDPVGYGLGIAAALGVDAVFVYDLATVDDQPSRVCEMFVLGTVRPPEMWRAAVSKSVPGARPDLQTLLSVLDGLTEDAADHRVLAAGSAGAEDGRGANRNHRCVAPGSAGATT</sequence>